<reference evidence="1 2" key="1">
    <citation type="journal article" date="2022" name="Hortic Res">
        <title>A haplotype resolved chromosomal level avocado genome allows analysis of novel avocado genes.</title>
        <authorList>
            <person name="Nath O."/>
            <person name="Fletcher S.J."/>
            <person name="Hayward A."/>
            <person name="Shaw L.M."/>
            <person name="Masouleh A.K."/>
            <person name="Furtado A."/>
            <person name="Henry R.J."/>
            <person name="Mitter N."/>
        </authorList>
    </citation>
    <scope>NUCLEOTIDE SEQUENCE [LARGE SCALE GENOMIC DNA]</scope>
    <source>
        <strain evidence="2">cv. Hass</strain>
    </source>
</reference>
<keyword evidence="2" id="KW-1185">Reference proteome</keyword>
<gene>
    <name evidence="1" type="ORF">MRB53_013364</name>
</gene>
<comment type="caution">
    <text evidence="1">The sequence shown here is derived from an EMBL/GenBank/DDBJ whole genome shotgun (WGS) entry which is preliminary data.</text>
</comment>
<evidence type="ECO:0000313" key="1">
    <source>
        <dbReference type="EMBL" id="KAJ8617178.1"/>
    </source>
</evidence>
<dbReference type="Proteomes" id="UP001234297">
    <property type="component" value="Chromosome 4"/>
</dbReference>
<sequence length="559" mass="63516">MLLRVTTVVLLLGTDNSGSQLVGGILKSNHKFEGIHLTTIIFAVAANLPHKVSGRSYPYENHQDNTEHYDEPNDKNGTDVKLRMLIPMNNIFPEFVKVDRDPKGNGMTATGFSVDLFIEVMDSLPNRVSYEFYPYESTDSLEMGYFDQLILQLHLKRYDGVVGDITITSDRSKSGDFTLPYMMAELSMIVPIVDDQELSLWWFLKPFTWDLWVLIIALFLSKGLPIWFFERGNNNPEFERGTFLEQVETFLSLSFSIFFFELWEKSKSKYTRMVVILWMAAMFILVGGYGAILQAMLSPNNDGPIVTTIEQLIVNEDYVGYQKGSFVFDLLKHMGFREEKLKAYSSIDEYATALSRGSSYNGVSAIVEEIPYIKVFLAKYADRYTMVRPTFSTMGFAFLFQRGCTIVPDVSRIILEFIEGNKMTELEKKWFGSLEPNTSPPKTPQSGRRLTTYDFRGVLLITGPILCISFLIFIVVKISKNRKNKRVGNKTVEGSDTEESLSNSLSRSHTNENPLNREGKSDQVTPNDTDIEARDPPDDGHHINIPPQNISDDAEMKTV</sequence>
<proteinExistence type="predicted"/>
<accession>A0ACC2K829</accession>
<name>A0ACC2K829_PERAE</name>
<protein>
    <submittedName>
        <fullName evidence="1">Uncharacterized protein</fullName>
    </submittedName>
</protein>
<evidence type="ECO:0000313" key="2">
    <source>
        <dbReference type="Proteomes" id="UP001234297"/>
    </source>
</evidence>
<dbReference type="EMBL" id="CM056812">
    <property type="protein sequence ID" value="KAJ8617178.1"/>
    <property type="molecule type" value="Genomic_DNA"/>
</dbReference>
<organism evidence="1 2">
    <name type="scientific">Persea americana</name>
    <name type="common">Avocado</name>
    <dbReference type="NCBI Taxonomy" id="3435"/>
    <lineage>
        <taxon>Eukaryota</taxon>
        <taxon>Viridiplantae</taxon>
        <taxon>Streptophyta</taxon>
        <taxon>Embryophyta</taxon>
        <taxon>Tracheophyta</taxon>
        <taxon>Spermatophyta</taxon>
        <taxon>Magnoliopsida</taxon>
        <taxon>Magnoliidae</taxon>
        <taxon>Laurales</taxon>
        <taxon>Lauraceae</taxon>
        <taxon>Persea</taxon>
    </lineage>
</organism>